<dbReference type="AlphaFoldDB" id="A0A0B1TPE6"/>
<feature type="transmembrane region" description="Helical" evidence="6">
    <location>
        <begin position="12"/>
        <end position="30"/>
    </location>
</feature>
<evidence type="ECO:0000256" key="5">
    <source>
        <dbReference type="ARBA" id="ARBA00023136"/>
    </source>
</evidence>
<dbReference type="PANTHER" id="PTHR48041">
    <property type="entry name" value="ABC TRANSPORTER G FAMILY MEMBER 28"/>
    <property type="match status" value="1"/>
</dbReference>
<keyword evidence="3 6" id="KW-0812">Transmembrane</keyword>
<evidence type="ECO:0000313" key="9">
    <source>
        <dbReference type="Proteomes" id="UP000053660"/>
    </source>
</evidence>
<dbReference type="Proteomes" id="UP000053660">
    <property type="component" value="Unassembled WGS sequence"/>
</dbReference>
<accession>A0A0B1TPE6</accession>
<evidence type="ECO:0000256" key="6">
    <source>
        <dbReference type="SAM" id="Phobius"/>
    </source>
</evidence>
<comment type="subcellular location">
    <subcellularLocation>
        <location evidence="1">Membrane</location>
        <topology evidence="1">Multi-pass membrane protein</topology>
    </subcellularLocation>
</comment>
<dbReference type="EMBL" id="KN549221">
    <property type="protein sequence ID" value="KHJ99433.1"/>
    <property type="molecule type" value="Genomic_DNA"/>
</dbReference>
<organism evidence="8 9">
    <name type="scientific">Oesophagostomum dentatum</name>
    <name type="common">Nodular worm</name>
    <dbReference type="NCBI Taxonomy" id="61180"/>
    <lineage>
        <taxon>Eukaryota</taxon>
        <taxon>Metazoa</taxon>
        <taxon>Ecdysozoa</taxon>
        <taxon>Nematoda</taxon>
        <taxon>Chromadorea</taxon>
        <taxon>Rhabditida</taxon>
        <taxon>Rhabditina</taxon>
        <taxon>Rhabditomorpha</taxon>
        <taxon>Strongyloidea</taxon>
        <taxon>Strongylidae</taxon>
        <taxon>Oesophagostomum</taxon>
    </lineage>
</organism>
<proteinExistence type="predicted"/>
<reference evidence="8 9" key="1">
    <citation type="submission" date="2014-03" db="EMBL/GenBank/DDBJ databases">
        <title>Draft genome of the hookworm Oesophagostomum dentatum.</title>
        <authorList>
            <person name="Mitreva M."/>
        </authorList>
    </citation>
    <scope>NUCLEOTIDE SEQUENCE [LARGE SCALE GENOMIC DNA]</scope>
    <source>
        <strain evidence="8 9">OD-Hann</strain>
    </source>
</reference>
<keyword evidence="9" id="KW-1185">Reference proteome</keyword>
<sequence>MTILREPTLLKVQIMQSIVIAVLTGVIYLNDSYTQEKVQNINGSLYQLVVNMAFMFQFAVVNHFCSEVHTFFREYSSGLYSVSSYFIAKNLAEATAQLHSVRDNLRRNPLLDVAADSTLGHVPLLPPCRCACTEHRYFHRLRSRLYIWHRLDGSGRAANLRRAYDGFWRFLHQPGLAPVVLLSVQISFLLRLRIREFSGE</sequence>
<dbReference type="Pfam" id="PF01061">
    <property type="entry name" value="ABC2_membrane"/>
    <property type="match status" value="1"/>
</dbReference>
<keyword evidence="4 6" id="KW-1133">Transmembrane helix</keyword>
<protein>
    <recommendedName>
        <fullName evidence="7">ABC-2 type transporter transmembrane domain-containing protein</fullName>
    </recommendedName>
</protein>
<evidence type="ECO:0000256" key="4">
    <source>
        <dbReference type="ARBA" id="ARBA00022989"/>
    </source>
</evidence>
<evidence type="ECO:0000256" key="3">
    <source>
        <dbReference type="ARBA" id="ARBA00022692"/>
    </source>
</evidence>
<evidence type="ECO:0000313" key="8">
    <source>
        <dbReference type="EMBL" id="KHJ99433.1"/>
    </source>
</evidence>
<feature type="domain" description="ABC-2 type transporter transmembrane" evidence="7">
    <location>
        <begin position="2"/>
        <end position="95"/>
    </location>
</feature>
<evidence type="ECO:0000256" key="1">
    <source>
        <dbReference type="ARBA" id="ARBA00004141"/>
    </source>
</evidence>
<keyword evidence="2" id="KW-0813">Transport</keyword>
<dbReference type="InterPro" id="IPR013525">
    <property type="entry name" value="ABC2_TM"/>
</dbReference>
<keyword evidence="5 6" id="KW-0472">Membrane</keyword>
<evidence type="ECO:0000259" key="7">
    <source>
        <dbReference type="Pfam" id="PF01061"/>
    </source>
</evidence>
<dbReference type="PANTHER" id="PTHR48041:SF139">
    <property type="entry name" value="PROTEIN SCARLET"/>
    <property type="match status" value="1"/>
</dbReference>
<dbReference type="OrthoDB" id="5859709at2759"/>
<dbReference type="InterPro" id="IPR050352">
    <property type="entry name" value="ABCG_transporters"/>
</dbReference>
<dbReference type="GO" id="GO:0005886">
    <property type="term" value="C:plasma membrane"/>
    <property type="evidence" value="ECO:0007669"/>
    <property type="project" value="TreeGrafter"/>
</dbReference>
<name>A0A0B1TPE6_OESDE</name>
<dbReference type="GO" id="GO:0140359">
    <property type="term" value="F:ABC-type transporter activity"/>
    <property type="evidence" value="ECO:0007669"/>
    <property type="project" value="InterPro"/>
</dbReference>
<evidence type="ECO:0000256" key="2">
    <source>
        <dbReference type="ARBA" id="ARBA00022448"/>
    </source>
</evidence>
<gene>
    <name evidence="8" type="ORF">OESDEN_00576</name>
</gene>
<feature type="transmembrane region" description="Helical" evidence="6">
    <location>
        <begin position="45"/>
        <end position="65"/>
    </location>
</feature>